<evidence type="ECO:0000313" key="9">
    <source>
        <dbReference type="EMBL" id="CEM25202.1"/>
    </source>
</evidence>
<dbReference type="FunFam" id="2.60.40.420:FF:000045">
    <property type="entry name" value="Laccase 2"/>
    <property type="match status" value="1"/>
</dbReference>
<dbReference type="InterPro" id="IPR011707">
    <property type="entry name" value="Cu-oxidase-like_N"/>
</dbReference>
<feature type="chain" id="PRO_5005189669" description="Plastocyanin-like domain-containing protein" evidence="5">
    <location>
        <begin position="27"/>
        <end position="667"/>
    </location>
</feature>
<evidence type="ECO:0000256" key="1">
    <source>
        <dbReference type="ARBA" id="ARBA00010609"/>
    </source>
</evidence>
<keyword evidence="3" id="KW-0560">Oxidoreductase</keyword>
<keyword evidence="5" id="KW-0732">Signal</keyword>
<feature type="domain" description="Plastocyanin-like" evidence="6">
    <location>
        <begin position="279"/>
        <end position="389"/>
    </location>
</feature>
<evidence type="ECO:0000259" key="7">
    <source>
        <dbReference type="Pfam" id="PF07731"/>
    </source>
</evidence>
<dbReference type="AlphaFoldDB" id="A0A0G4G8S9"/>
<dbReference type="GO" id="GO:0005507">
    <property type="term" value="F:copper ion binding"/>
    <property type="evidence" value="ECO:0007669"/>
    <property type="project" value="InterPro"/>
</dbReference>
<evidence type="ECO:0000256" key="3">
    <source>
        <dbReference type="ARBA" id="ARBA00023002"/>
    </source>
</evidence>
<dbReference type="Pfam" id="PF07731">
    <property type="entry name" value="Cu-oxidase_2"/>
    <property type="match status" value="1"/>
</dbReference>
<dbReference type="Gene3D" id="2.60.40.420">
    <property type="entry name" value="Cupredoxins - blue copper proteins"/>
    <property type="match status" value="3"/>
</dbReference>
<dbReference type="PROSITE" id="PS00079">
    <property type="entry name" value="MULTICOPPER_OXIDASE1"/>
    <property type="match status" value="1"/>
</dbReference>
<dbReference type="GO" id="GO:0016491">
    <property type="term" value="F:oxidoreductase activity"/>
    <property type="evidence" value="ECO:0007669"/>
    <property type="project" value="UniProtKB-KW"/>
</dbReference>
<protein>
    <recommendedName>
        <fullName evidence="10">Plastocyanin-like domain-containing protein</fullName>
    </recommendedName>
</protein>
<dbReference type="VEuPathDB" id="CryptoDB:Cvel_20781"/>
<keyword evidence="2" id="KW-0479">Metal-binding</keyword>
<dbReference type="InterPro" id="IPR033138">
    <property type="entry name" value="Cu_oxidase_CS"/>
</dbReference>
<dbReference type="Pfam" id="PF07732">
    <property type="entry name" value="Cu-oxidase_3"/>
    <property type="match status" value="1"/>
</dbReference>
<evidence type="ECO:0000259" key="6">
    <source>
        <dbReference type="Pfam" id="PF00394"/>
    </source>
</evidence>
<dbReference type="PANTHER" id="PTHR11709">
    <property type="entry name" value="MULTI-COPPER OXIDASE"/>
    <property type="match status" value="1"/>
</dbReference>
<feature type="signal peptide" evidence="5">
    <location>
        <begin position="1"/>
        <end position="26"/>
    </location>
</feature>
<dbReference type="PhylomeDB" id="A0A0G4G8S9"/>
<dbReference type="PANTHER" id="PTHR11709:SF394">
    <property type="entry name" value="FI03373P-RELATED"/>
    <property type="match status" value="1"/>
</dbReference>
<feature type="domain" description="Plastocyanin-like" evidence="7">
    <location>
        <begin position="542"/>
        <end position="650"/>
    </location>
</feature>
<proteinExistence type="inferred from homology"/>
<dbReference type="InterPro" id="IPR001117">
    <property type="entry name" value="Cu-oxidase_2nd"/>
</dbReference>
<dbReference type="Pfam" id="PF00394">
    <property type="entry name" value="Cu-oxidase"/>
    <property type="match status" value="1"/>
</dbReference>
<sequence length="667" mass="73741">MVLGLQSSSRLFLGLCAFTLVTTARCAYQSGDIGRTSRLRGASAASRDLQTNANGTSYGYNQTWTVRFEMCAPDGILRQGCFAVWGDEFVVDPLTWSAQYRQNGTSNYANERFPGPPVQVTLNDRVSVTLRNFNYQSGATIHWHGMYQMNTNWMDGVPTVTQCLTLPFQHFKYDFVASPAGTHWWHSHAFGGQYGDGVYGLLVVHDPEDPYRNDYDEERHMVVADYWHEPGSMLLGQLTASFVSPNPAESGEAFYESETPPALAKEGGFKPLSDVAFVSGLVNGKGRNRKSPEKGQTEVFEVEAGKRYRFRLVCAASSWAFRVAPEGHNMEVIYTNAQMTEKRNATSITCGPGDRFDFILTANQPVGNYRMDVSTLNGYNFPAIIRYKGAPEPTLQQMTHGLSGLDKATWWEGGGKRAFGLQEEGDLNVSYDPSALVPLASDDETVPLQVDRVVNVTVMSGSNIKQIVGDPNAHVPGGIYAWYLRVDDGPFLQYTMTSTPAILIGKGNNFTLEDVSFRSDPLPFVSDAKGKDGNPIQDMAGFGPNIVNLKLGQTVDVILNNPTGMAHPMHLHGNRFWLLGIGDSAFFDEERDASKLNEENPILVDGAMLPGLSWMKIRFKADNPGYWVFHCHIDWHMVMGMVMAFAVSPEEVGELPEDFPRCGTTVA</sequence>
<dbReference type="InterPro" id="IPR008972">
    <property type="entry name" value="Cupredoxin"/>
</dbReference>
<organism evidence="9">
    <name type="scientific">Chromera velia CCMP2878</name>
    <dbReference type="NCBI Taxonomy" id="1169474"/>
    <lineage>
        <taxon>Eukaryota</taxon>
        <taxon>Sar</taxon>
        <taxon>Alveolata</taxon>
        <taxon>Colpodellida</taxon>
        <taxon>Chromeraceae</taxon>
        <taxon>Chromera</taxon>
    </lineage>
</organism>
<dbReference type="SUPFAM" id="SSF49503">
    <property type="entry name" value="Cupredoxins"/>
    <property type="match status" value="3"/>
</dbReference>
<dbReference type="EMBL" id="CDMZ01000988">
    <property type="protein sequence ID" value="CEM25202.1"/>
    <property type="molecule type" value="Genomic_DNA"/>
</dbReference>
<comment type="similarity">
    <text evidence="1">Belongs to the multicopper oxidase family.</text>
</comment>
<dbReference type="PROSITE" id="PS00080">
    <property type="entry name" value="MULTICOPPER_OXIDASE2"/>
    <property type="match status" value="1"/>
</dbReference>
<dbReference type="InterPro" id="IPR002355">
    <property type="entry name" value="Cu_oxidase_Cu_BS"/>
</dbReference>
<evidence type="ECO:0008006" key="10">
    <source>
        <dbReference type="Google" id="ProtNLM"/>
    </source>
</evidence>
<reference evidence="9" key="1">
    <citation type="submission" date="2014-11" db="EMBL/GenBank/DDBJ databases">
        <authorList>
            <person name="Otto D Thomas"/>
            <person name="Naeem Raeece"/>
        </authorList>
    </citation>
    <scope>NUCLEOTIDE SEQUENCE</scope>
</reference>
<name>A0A0G4G8S9_9ALVE</name>
<gene>
    <name evidence="9" type="ORF">Cvel_20781</name>
</gene>
<keyword evidence="4" id="KW-0186">Copper</keyword>
<dbReference type="InterPro" id="IPR045087">
    <property type="entry name" value="Cu-oxidase_fam"/>
</dbReference>
<evidence type="ECO:0000256" key="2">
    <source>
        <dbReference type="ARBA" id="ARBA00022723"/>
    </source>
</evidence>
<dbReference type="InterPro" id="IPR011706">
    <property type="entry name" value="Cu-oxidase_C"/>
</dbReference>
<accession>A0A0G4G8S9</accession>
<evidence type="ECO:0000256" key="5">
    <source>
        <dbReference type="SAM" id="SignalP"/>
    </source>
</evidence>
<evidence type="ECO:0000256" key="4">
    <source>
        <dbReference type="ARBA" id="ARBA00023008"/>
    </source>
</evidence>
<evidence type="ECO:0000259" key="8">
    <source>
        <dbReference type="Pfam" id="PF07732"/>
    </source>
</evidence>
<feature type="domain" description="Plastocyanin-like" evidence="8">
    <location>
        <begin position="104"/>
        <end position="208"/>
    </location>
</feature>